<evidence type="ECO:0000313" key="2">
    <source>
        <dbReference type="WBParaSite" id="ES5_v2.g25756.t1"/>
    </source>
</evidence>
<accession>A0AC34G7Y7</accession>
<dbReference type="WBParaSite" id="ES5_v2.g25756.t1">
    <property type="protein sequence ID" value="ES5_v2.g25756.t1"/>
    <property type="gene ID" value="ES5_v2.g25756"/>
</dbReference>
<evidence type="ECO:0000313" key="1">
    <source>
        <dbReference type="Proteomes" id="UP000887579"/>
    </source>
</evidence>
<sequence>MSRGTPYLFADETEIIFIQSEYGNITAYDDTLVNSVSTNTCKWKFLAPNGYGFKIVILSFNISETSHFQVLNTTDLLVNERSAKINRAYYNSDSFIQINLLKDNFTSPVFNAYISIVKQNALKSNGNCIVLNGTGSFTWSSNFNLKIGYQNNILCNYALTVQPGTTYLATLEQFSVEKGVDYLKFDDGEYDFDLNYRYQFILESYRNGTQNTYLFEFMADGSFVASGFIISFVENGKVYKLFVKL</sequence>
<reference evidence="2" key="1">
    <citation type="submission" date="2022-11" db="UniProtKB">
        <authorList>
            <consortium name="WormBaseParasite"/>
        </authorList>
    </citation>
    <scope>IDENTIFICATION</scope>
</reference>
<protein>
    <submittedName>
        <fullName evidence="2">CUB domain-containing protein</fullName>
    </submittedName>
</protein>
<name>A0AC34G7Y7_9BILA</name>
<proteinExistence type="predicted"/>
<dbReference type="Proteomes" id="UP000887579">
    <property type="component" value="Unplaced"/>
</dbReference>
<organism evidence="1 2">
    <name type="scientific">Panagrolaimus sp. ES5</name>
    <dbReference type="NCBI Taxonomy" id="591445"/>
    <lineage>
        <taxon>Eukaryota</taxon>
        <taxon>Metazoa</taxon>
        <taxon>Ecdysozoa</taxon>
        <taxon>Nematoda</taxon>
        <taxon>Chromadorea</taxon>
        <taxon>Rhabditida</taxon>
        <taxon>Tylenchina</taxon>
        <taxon>Panagrolaimomorpha</taxon>
        <taxon>Panagrolaimoidea</taxon>
        <taxon>Panagrolaimidae</taxon>
        <taxon>Panagrolaimus</taxon>
    </lineage>
</organism>